<evidence type="ECO:0000256" key="9">
    <source>
        <dbReference type="RuleBase" id="RU366031"/>
    </source>
</evidence>
<evidence type="ECO:0000313" key="12">
    <source>
        <dbReference type="Proteomes" id="UP000823485"/>
    </source>
</evidence>
<evidence type="ECO:0000259" key="10">
    <source>
        <dbReference type="Pfam" id="PF02602"/>
    </source>
</evidence>
<proteinExistence type="inferred from homology"/>
<name>A0ABS2R2V8_9BACI</name>
<protein>
    <recommendedName>
        <fullName evidence="7 9">Uroporphyrinogen-III synthase</fullName>
        <ecNumber evidence="3 9">4.2.1.75</ecNumber>
    </recommendedName>
</protein>
<dbReference type="SUPFAM" id="SSF69618">
    <property type="entry name" value="HemD-like"/>
    <property type="match status" value="1"/>
</dbReference>
<keyword evidence="5 9" id="KW-0627">Porphyrin biosynthesis</keyword>
<keyword evidence="12" id="KW-1185">Reference proteome</keyword>
<evidence type="ECO:0000256" key="3">
    <source>
        <dbReference type="ARBA" id="ARBA00013109"/>
    </source>
</evidence>
<reference evidence="11 12" key="1">
    <citation type="submission" date="2021-01" db="EMBL/GenBank/DDBJ databases">
        <title>Genomic Encyclopedia of Type Strains, Phase IV (KMG-IV): sequencing the most valuable type-strain genomes for metagenomic binning, comparative biology and taxonomic classification.</title>
        <authorList>
            <person name="Goeker M."/>
        </authorList>
    </citation>
    <scope>NUCLEOTIDE SEQUENCE [LARGE SCALE GENOMIC DNA]</scope>
    <source>
        <strain evidence="11 12">DSM 105453</strain>
    </source>
</reference>
<keyword evidence="4 9" id="KW-0456">Lyase</keyword>
<dbReference type="CDD" id="cd06578">
    <property type="entry name" value="HemD"/>
    <property type="match status" value="1"/>
</dbReference>
<evidence type="ECO:0000256" key="6">
    <source>
        <dbReference type="ARBA" id="ARBA00037589"/>
    </source>
</evidence>
<evidence type="ECO:0000256" key="5">
    <source>
        <dbReference type="ARBA" id="ARBA00023244"/>
    </source>
</evidence>
<dbReference type="PANTHER" id="PTHR38042">
    <property type="entry name" value="UROPORPHYRINOGEN-III SYNTHASE, CHLOROPLASTIC"/>
    <property type="match status" value="1"/>
</dbReference>
<evidence type="ECO:0000256" key="7">
    <source>
        <dbReference type="ARBA" id="ARBA00040167"/>
    </source>
</evidence>
<comment type="function">
    <text evidence="6 9">Catalyzes cyclization of the linear tetrapyrrole, hydroxymethylbilane, to the macrocyclic uroporphyrinogen III.</text>
</comment>
<evidence type="ECO:0000256" key="1">
    <source>
        <dbReference type="ARBA" id="ARBA00004772"/>
    </source>
</evidence>
<accession>A0ABS2R2V8</accession>
<evidence type="ECO:0000313" key="11">
    <source>
        <dbReference type="EMBL" id="MBM7713469.1"/>
    </source>
</evidence>
<gene>
    <name evidence="11" type="ORF">JOC94_000437</name>
</gene>
<comment type="pathway">
    <text evidence="1 9">Porphyrin-containing compound metabolism; protoporphyrin-IX biosynthesis; coproporphyrinogen-III from 5-aminolevulinate: step 3/4.</text>
</comment>
<dbReference type="InterPro" id="IPR036108">
    <property type="entry name" value="4pyrrol_syn_uPrphyn_synt_sf"/>
</dbReference>
<evidence type="ECO:0000256" key="8">
    <source>
        <dbReference type="ARBA" id="ARBA00048617"/>
    </source>
</evidence>
<sequence length="266" mass="31105">MMERHPLKGKHVLITRGGEQGEKFCHDVASAGGIPYMVPLIDFRPYEDLNAPCFIRSLDRYDWIIFTSRNGVKYFFRHIGHGRESFELVKQHIRFAAVGEKTRAELRRYHISAEFMPNVYTAEDFGREFFQQGYTANRVLIPKGNLASKTVAEHFRRRGIIADEWIVYETFYPTKDVTRLVQILRDNQLDVACFTSPSTFHHFMKLVNQYHLREHAGKINLASIGKVTKKAIEEEGFSVKICPRNYTIDSMFHELCQFYGQKERKE</sequence>
<dbReference type="GO" id="GO:0004852">
    <property type="term" value="F:uroporphyrinogen-III synthase activity"/>
    <property type="evidence" value="ECO:0007669"/>
    <property type="project" value="UniProtKB-EC"/>
</dbReference>
<dbReference type="PANTHER" id="PTHR38042:SF1">
    <property type="entry name" value="UROPORPHYRINOGEN-III SYNTHASE, CHLOROPLASTIC"/>
    <property type="match status" value="1"/>
</dbReference>
<comment type="similarity">
    <text evidence="2 9">Belongs to the uroporphyrinogen-III synthase family.</text>
</comment>
<organism evidence="11 12">
    <name type="scientific">Siminovitchia thermophila</name>
    <dbReference type="NCBI Taxonomy" id="1245522"/>
    <lineage>
        <taxon>Bacteria</taxon>
        <taxon>Bacillati</taxon>
        <taxon>Bacillota</taxon>
        <taxon>Bacilli</taxon>
        <taxon>Bacillales</taxon>
        <taxon>Bacillaceae</taxon>
        <taxon>Siminovitchia</taxon>
    </lineage>
</organism>
<dbReference type="Proteomes" id="UP000823485">
    <property type="component" value="Unassembled WGS sequence"/>
</dbReference>
<comment type="caution">
    <text evidence="11">The sequence shown here is derived from an EMBL/GenBank/DDBJ whole genome shotgun (WGS) entry which is preliminary data.</text>
</comment>
<dbReference type="Pfam" id="PF02602">
    <property type="entry name" value="HEM4"/>
    <property type="match status" value="1"/>
</dbReference>
<dbReference type="InterPro" id="IPR003754">
    <property type="entry name" value="4pyrrol_synth_uPrphyn_synth"/>
</dbReference>
<dbReference type="RefSeq" id="WP_205178257.1">
    <property type="nucleotide sequence ID" value="NZ_JAFBFH010000002.1"/>
</dbReference>
<evidence type="ECO:0000256" key="2">
    <source>
        <dbReference type="ARBA" id="ARBA00008133"/>
    </source>
</evidence>
<dbReference type="EMBL" id="JAFBFH010000002">
    <property type="protein sequence ID" value="MBM7713469.1"/>
    <property type="molecule type" value="Genomic_DNA"/>
</dbReference>
<dbReference type="Gene3D" id="3.40.50.10090">
    <property type="match status" value="2"/>
</dbReference>
<comment type="catalytic activity">
    <reaction evidence="8 9">
        <text>hydroxymethylbilane = uroporphyrinogen III + H2O</text>
        <dbReference type="Rhea" id="RHEA:18965"/>
        <dbReference type="ChEBI" id="CHEBI:15377"/>
        <dbReference type="ChEBI" id="CHEBI:57308"/>
        <dbReference type="ChEBI" id="CHEBI:57845"/>
        <dbReference type="EC" id="4.2.1.75"/>
    </reaction>
</comment>
<evidence type="ECO:0000256" key="4">
    <source>
        <dbReference type="ARBA" id="ARBA00023239"/>
    </source>
</evidence>
<feature type="domain" description="Tetrapyrrole biosynthesis uroporphyrinogen III synthase" evidence="10">
    <location>
        <begin position="29"/>
        <end position="252"/>
    </location>
</feature>
<dbReference type="EC" id="4.2.1.75" evidence="3 9"/>
<dbReference type="InterPro" id="IPR039793">
    <property type="entry name" value="UROS/Hem4"/>
</dbReference>